<gene>
    <name evidence="1" type="ORF">METZ01_LOCUS500796</name>
</gene>
<name>A0A383DTT7_9ZZZZ</name>
<dbReference type="EMBL" id="UINC01220154">
    <property type="protein sequence ID" value="SVE47942.1"/>
    <property type="molecule type" value="Genomic_DNA"/>
</dbReference>
<protein>
    <submittedName>
        <fullName evidence="1">Uncharacterized protein</fullName>
    </submittedName>
</protein>
<reference evidence="1" key="1">
    <citation type="submission" date="2018-05" db="EMBL/GenBank/DDBJ databases">
        <authorList>
            <person name="Lanie J.A."/>
            <person name="Ng W.-L."/>
            <person name="Kazmierczak K.M."/>
            <person name="Andrzejewski T.M."/>
            <person name="Davidsen T.M."/>
            <person name="Wayne K.J."/>
            <person name="Tettelin H."/>
            <person name="Glass J.I."/>
            <person name="Rusch D."/>
            <person name="Podicherti R."/>
            <person name="Tsui H.-C.T."/>
            <person name="Winkler M.E."/>
        </authorList>
    </citation>
    <scope>NUCLEOTIDE SEQUENCE</scope>
</reference>
<accession>A0A383DTT7</accession>
<proteinExistence type="predicted"/>
<organism evidence="1">
    <name type="scientific">marine metagenome</name>
    <dbReference type="NCBI Taxonomy" id="408172"/>
    <lineage>
        <taxon>unclassified sequences</taxon>
        <taxon>metagenomes</taxon>
        <taxon>ecological metagenomes</taxon>
    </lineage>
</organism>
<dbReference type="AlphaFoldDB" id="A0A383DTT7"/>
<sequence length="222" mass="25987">MLRFWIKESIFSGVRLCLSPFIRFEIEFEEGITEENLQETDIFYALPENSISELVALDKYTDKLKVTSPVDKAKGSNLQNFICLIRPTFDPVEQKIRRPLPQNLPEIIKLKSDSIKLIPVSFYWGNHPDKQRSLFKIIFSQSWAASGPLKKFFRIMLHGRSLVIKFNKPLYLNELQDKQRTTEENTRLVNRYLRALFRKTKKAAIGPDISHRRTLVRSLSKD</sequence>
<evidence type="ECO:0000313" key="1">
    <source>
        <dbReference type="EMBL" id="SVE47942.1"/>
    </source>
</evidence>
<feature type="non-terminal residue" evidence="1">
    <location>
        <position position="222"/>
    </location>
</feature>